<evidence type="ECO:0000259" key="17">
    <source>
        <dbReference type="PROSITE" id="PS50893"/>
    </source>
</evidence>
<dbReference type="PANTHER" id="PTHR43152">
    <property type="entry name" value="UVRABC SYSTEM PROTEIN A"/>
    <property type="match status" value="1"/>
</dbReference>
<dbReference type="InterPro" id="IPR003439">
    <property type="entry name" value="ABC_transporter-like_ATP-bd"/>
</dbReference>
<dbReference type="EMBL" id="BAABDH010000111">
    <property type="protein sequence ID" value="GAA3952798.1"/>
    <property type="molecule type" value="Genomic_DNA"/>
</dbReference>
<keyword evidence="12" id="KW-0238">DNA-binding</keyword>
<dbReference type="NCBIfam" id="TIGR00630">
    <property type="entry name" value="uvra"/>
    <property type="match status" value="1"/>
</dbReference>
<dbReference type="SUPFAM" id="SSF52540">
    <property type="entry name" value="P-loop containing nucleoside triphosphate hydrolases"/>
    <property type="match status" value="2"/>
</dbReference>
<dbReference type="RefSeq" id="WP_345117448.1">
    <property type="nucleotide sequence ID" value="NZ_BAABDH010000111.1"/>
</dbReference>
<evidence type="ECO:0000256" key="7">
    <source>
        <dbReference type="ARBA" id="ARBA00022769"/>
    </source>
</evidence>
<keyword evidence="8" id="KW-0863">Zinc-finger</keyword>
<dbReference type="InterPro" id="IPR041552">
    <property type="entry name" value="UvrA_DNA-bd"/>
</dbReference>
<feature type="domain" description="ABC transporter" evidence="17">
    <location>
        <begin position="600"/>
        <end position="941"/>
    </location>
</feature>
<dbReference type="Gene3D" id="3.30.1490.20">
    <property type="entry name" value="ATP-grasp fold, A domain"/>
    <property type="match status" value="1"/>
</dbReference>
<evidence type="ECO:0000256" key="5">
    <source>
        <dbReference type="ARBA" id="ARBA00022741"/>
    </source>
</evidence>
<evidence type="ECO:0000313" key="19">
    <source>
        <dbReference type="Proteomes" id="UP001499909"/>
    </source>
</evidence>
<sequence length="945" mass="104592">MAKESLQVAAPAADPIDQLDPRQYILIKNARVHNLKNLSVALPRNKFIVVTGLSGSGKSSLAFDTLYAEGQRMYVESLSSYARQFLGRMDKPDVDYIRGISPAIAIEQKVSIKNNRSTVGTSTEIYDYLKLLFARVGRTFSPVSGVQVRKDTVADVVDFLFKLPDGAKATILAPLLPSEDGRAMSKELDLLLQKGYSRVVVNGDETAFIEDLIGEGKPEIKGDVCIMIDRAVIRTGDEDLMFRLSDSVQTAFFEGHGTCLIRLDNETRTFSDRFELDGVVFEEPNVNFFSFNNPYGACQTCEGFGSVLGIDEDLVIPDKSLTVYEGAIAPWRTDKQSEWLKPLLKNGIRFDFPIHRPYNELTEAERSLLWKGNKYFEGLDDYFKWVATQSHKIQYRVLQSRYRGRTTCPDCRGTRLRKDAQYVKIDGQSITDIVLLPVSRALEYFEKLNLNEHDAKIAERLSTEITNRLGYLNRVGLGYLTLNRLSSTLSGGESQRISLATSLGSALVGSMYILDEPSIGLHPKDAEQLIGVLRSLQQLGNTVIVVEHEEKMMEQADQIIDIGPEAGSGGGHLMFQGSYPELLKNTTTYTGQYLSGRMEVKVPTSRRPWRNALEVLGARENNLKNVSVKFPLGVMTVVTGVSGSGKSTLVKRILAPAVAKQLGGGAGEATGKFDRLMGVQGQVSHVEFVDQNPIGKSSRSNPVTYVKAYDAIRTLFSDQPLAKARGLKPSHFSFNIEGGRCEVCQGEGQVKIEMQFMADIYLTCESCGGRKFKQDILDVKFQDMGIDDVLEMTVADAVEFFKGQPKVADRLRPLDDVGLGYIRLGQSANTLSGGEAQRVKLASFLTKGATLQQDKILFIFDEPSTGLHFHDINKLLTALNALIEQGNSVLIIEHNMDIIKCADWLIDLGPEGGINGGHLLFEGTPEDLARLRDTNHTARFLAEKL</sequence>
<evidence type="ECO:0000256" key="4">
    <source>
        <dbReference type="ARBA" id="ARBA00022737"/>
    </source>
</evidence>
<dbReference type="InterPro" id="IPR013815">
    <property type="entry name" value="ATP_grasp_subdomain_1"/>
</dbReference>
<evidence type="ECO:0000256" key="2">
    <source>
        <dbReference type="ARBA" id="ARBA00022490"/>
    </source>
</evidence>
<dbReference type="InterPro" id="IPR017871">
    <property type="entry name" value="ABC_transporter-like_CS"/>
</dbReference>
<evidence type="ECO:0000256" key="12">
    <source>
        <dbReference type="ARBA" id="ARBA00023125"/>
    </source>
</evidence>
<keyword evidence="3" id="KW-0479">Metal-binding</keyword>
<keyword evidence="2" id="KW-0963">Cytoplasm</keyword>
<comment type="subcellular location">
    <subcellularLocation>
        <location evidence="1">Cytoplasm</location>
    </subcellularLocation>
</comment>
<evidence type="ECO:0000256" key="11">
    <source>
        <dbReference type="ARBA" id="ARBA00022881"/>
    </source>
</evidence>
<evidence type="ECO:0000256" key="9">
    <source>
        <dbReference type="ARBA" id="ARBA00022833"/>
    </source>
</evidence>
<evidence type="ECO:0000256" key="8">
    <source>
        <dbReference type="ARBA" id="ARBA00022771"/>
    </source>
</evidence>
<evidence type="ECO:0000313" key="18">
    <source>
        <dbReference type="EMBL" id="GAA3952798.1"/>
    </source>
</evidence>
<keyword evidence="6" id="KW-0227">DNA damage</keyword>
<keyword evidence="13" id="KW-0234">DNA repair</keyword>
<dbReference type="Pfam" id="PF17760">
    <property type="entry name" value="UvrA_inter"/>
    <property type="match status" value="1"/>
</dbReference>
<keyword evidence="4" id="KW-0677">Repeat</keyword>
<name>A0ABP7NRR5_9BACT</name>
<reference evidence="19" key="1">
    <citation type="journal article" date="2019" name="Int. J. Syst. Evol. Microbiol.">
        <title>The Global Catalogue of Microorganisms (GCM) 10K type strain sequencing project: providing services to taxonomists for standard genome sequencing and annotation.</title>
        <authorList>
            <consortium name="The Broad Institute Genomics Platform"/>
            <consortium name="The Broad Institute Genome Sequencing Center for Infectious Disease"/>
            <person name="Wu L."/>
            <person name="Ma J."/>
        </authorList>
    </citation>
    <scope>NUCLEOTIDE SEQUENCE [LARGE SCALE GENOMIC DNA]</scope>
    <source>
        <strain evidence="19">JCM 17214</strain>
    </source>
</reference>
<accession>A0ABP7NRR5</accession>
<evidence type="ECO:0000256" key="14">
    <source>
        <dbReference type="ARBA" id="ARBA00038000"/>
    </source>
</evidence>
<dbReference type="Gene3D" id="1.20.1580.10">
    <property type="entry name" value="ABC transporter ATPase like domain"/>
    <property type="match status" value="3"/>
</dbReference>
<feature type="domain" description="ABC transporter" evidence="17">
    <location>
        <begin position="261"/>
        <end position="595"/>
    </location>
</feature>
<dbReference type="PROSITE" id="PS50893">
    <property type="entry name" value="ABC_TRANSPORTER_2"/>
    <property type="match status" value="2"/>
</dbReference>
<dbReference type="Gene3D" id="1.10.8.280">
    <property type="entry name" value="ABC transporter ATPase domain-like"/>
    <property type="match status" value="1"/>
</dbReference>
<evidence type="ECO:0000256" key="13">
    <source>
        <dbReference type="ARBA" id="ARBA00023204"/>
    </source>
</evidence>
<evidence type="ECO:0000256" key="3">
    <source>
        <dbReference type="ARBA" id="ARBA00022723"/>
    </source>
</evidence>
<keyword evidence="5" id="KW-0547">Nucleotide-binding</keyword>
<evidence type="ECO:0000256" key="1">
    <source>
        <dbReference type="ARBA" id="ARBA00004496"/>
    </source>
</evidence>
<dbReference type="Pfam" id="PF17755">
    <property type="entry name" value="UvrA_DNA-bind"/>
    <property type="match status" value="1"/>
</dbReference>
<dbReference type="Proteomes" id="UP001499909">
    <property type="component" value="Unassembled WGS sequence"/>
</dbReference>
<gene>
    <name evidence="18" type="primary">uvrA_3</name>
    <name evidence="18" type="ORF">GCM10022406_38170</name>
</gene>
<keyword evidence="19" id="KW-1185">Reference proteome</keyword>
<evidence type="ECO:0000256" key="15">
    <source>
        <dbReference type="ARBA" id="ARBA00039316"/>
    </source>
</evidence>
<dbReference type="PROSITE" id="PS00211">
    <property type="entry name" value="ABC_TRANSPORTER_1"/>
    <property type="match status" value="2"/>
</dbReference>
<keyword evidence="9" id="KW-0862">Zinc</keyword>
<dbReference type="InterPro" id="IPR004602">
    <property type="entry name" value="UvrA"/>
</dbReference>
<comment type="caution">
    <text evidence="18">The sequence shown here is derived from an EMBL/GenBank/DDBJ whole genome shotgun (WGS) entry which is preliminary data.</text>
</comment>
<dbReference type="InterPro" id="IPR041102">
    <property type="entry name" value="UvrA_inter"/>
</dbReference>
<proteinExistence type="inferred from homology"/>
<dbReference type="Gene3D" id="3.40.50.300">
    <property type="entry name" value="P-loop containing nucleotide triphosphate hydrolases"/>
    <property type="match status" value="3"/>
</dbReference>
<evidence type="ECO:0000256" key="10">
    <source>
        <dbReference type="ARBA" id="ARBA00022840"/>
    </source>
</evidence>
<keyword evidence="10" id="KW-0067">ATP-binding</keyword>
<evidence type="ECO:0000256" key="6">
    <source>
        <dbReference type="ARBA" id="ARBA00022763"/>
    </source>
</evidence>
<evidence type="ECO:0000256" key="16">
    <source>
        <dbReference type="ARBA" id="ARBA00042156"/>
    </source>
</evidence>
<keyword evidence="11" id="KW-0267">Excision nuclease</keyword>
<protein>
    <recommendedName>
        <fullName evidence="15">UvrABC system protein A</fullName>
    </recommendedName>
    <alternativeName>
        <fullName evidence="16">Excinuclease ABC subunit A</fullName>
    </alternativeName>
</protein>
<organism evidence="18 19">
    <name type="scientific">Hymenobacter algoricola</name>
    <dbReference type="NCBI Taxonomy" id="486267"/>
    <lineage>
        <taxon>Bacteria</taxon>
        <taxon>Pseudomonadati</taxon>
        <taxon>Bacteroidota</taxon>
        <taxon>Cytophagia</taxon>
        <taxon>Cytophagales</taxon>
        <taxon>Hymenobacteraceae</taxon>
        <taxon>Hymenobacter</taxon>
    </lineage>
</organism>
<keyword evidence="7" id="KW-0228">DNA excision</keyword>
<dbReference type="PANTHER" id="PTHR43152:SF3">
    <property type="entry name" value="UVRABC SYSTEM PROTEIN A"/>
    <property type="match status" value="1"/>
</dbReference>
<dbReference type="InterPro" id="IPR027417">
    <property type="entry name" value="P-loop_NTPase"/>
</dbReference>
<comment type="similarity">
    <text evidence="14">Belongs to the ABC transporter superfamily. UvrA family.</text>
</comment>